<dbReference type="AlphaFoldDB" id="A0A2P6M7N4"/>
<dbReference type="InterPro" id="IPR022346">
    <property type="entry name" value="T2SS_GspH"/>
</dbReference>
<evidence type="ECO:0000256" key="1">
    <source>
        <dbReference type="ARBA" id="ARBA00004377"/>
    </source>
</evidence>
<name>A0A2P6M7N4_9GAMM</name>
<keyword evidence="3" id="KW-1003">Cell membrane</keyword>
<evidence type="ECO:0000256" key="7">
    <source>
        <dbReference type="ARBA" id="ARBA00022989"/>
    </source>
</evidence>
<comment type="caution">
    <text evidence="13">The sequence shown here is derived from an EMBL/GenBank/DDBJ whole genome shotgun (WGS) entry which is preliminary data.</text>
</comment>
<dbReference type="Gene3D" id="3.55.40.10">
    <property type="entry name" value="minor pseudopilin epsh domain"/>
    <property type="match status" value="1"/>
</dbReference>
<feature type="transmembrane region" description="Helical" evidence="11">
    <location>
        <begin position="7"/>
        <end position="28"/>
    </location>
</feature>
<evidence type="ECO:0000313" key="14">
    <source>
        <dbReference type="Proteomes" id="UP000241736"/>
    </source>
</evidence>
<dbReference type="Proteomes" id="UP000241736">
    <property type="component" value="Unassembled WGS sequence"/>
</dbReference>
<evidence type="ECO:0000259" key="12">
    <source>
        <dbReference type="Pfam" id="PF12019"/>
    </source>
</evidence>
<keyword evidence="7 11" id="KW-1133">Transmembrane helix</keyword>
<dbReference type="InterPro" id="IPR012902">
    <property type="entry name" value="N_methyl_site"/>
</dbReference>
<keyword evidence="4" id="KW-0488">Methylation</keyword>
<dbReference type="RefSeq" id="WP_106990752.1">
    <property type="nucleotide sequence ID" value="NZ_KZ679092.1"/>
</dbReference>
<keyword evidence="5" id="KW-0997">Cell inner membrane</keyword>
<accession>A0A2P6M7N4</accession>
<evidence type="ECO:0000256" key="11">
    <source>
        <dbReference type="SAM" id="Phobius"/>
    </source>
</evidence>
<protein>
    <recommendedName>
        <fullName evidence="2">Type II secretion system protein H</fullName>
    </recommendedName>
    <alternativeName>
        <fullName evidence="10">General secretion pathway protein H</fullName>
    </alternativeName>
</protein>
<evidence type="ECO:0000256" key="8">
    <source>
        <dbReference type="ARBA" id="ARBA00023136"/>
    </source>
</evidence>
<organism evidence="13 14">
    <name type="scientific">Arenimonas caeni</name>
    <dbReference type="NCBI Taxonomy" id="2058085"/>
    <lineage>
        <taxon>Bacteria</taxon>
        <taxon>Pseudomonadati</taxon>
        <taxon>Pseudomonadota</taxon>
        <taxon>Gammaproteobacteria</taxon>
        <taxon>Lysobacterales</taxon>
        <taxon>Lysobacteraceae</taxon>
        <taxon>Arenimonas</taxon>
    </lineage>
</organism>
<dbReference type="Pfam" id="PF12019">
    <property type="entry name" value="GspH"/>
    <property type="match status" value="1"/>
</dbReference>
<evidence type="ECO:0000256" key="5">
    <source>
        <dbReference type="ARBA" id="ARBA00022519"/>
    </source>
</evidence>
<proteinExistence type="inferred from homology"/>
<dbReference type="NCBIfam" id="TIGR02532">
    <property type="entry name" value="IV_pilin_GFxxxE"/>
    <property type="match status" value="1"/>
</dbReference>
<evidence type="ECO:0000256" key="6">
    <source>
        <dbReference type="ARBA" id="ARBA00022692"/>
    </source>
</evidence>
<dbReference type="GO" id="GO:0005886">
    <property type="term" value="C:plasma membrane"/>
    <property type="evidence" value="ECO:0007669"/>
    <property type="project" value="UniProtKB-SubCell"/>
</dbReference>
<keyword evidence="14" id="KW-1185">Reference proteome</keyword>
<reference evidence="13 14" key="1">
    <citation type="submission" date="2018-03" db="EMBL/GenBank/DDBJ databases">
        <title>Arenimonas caeni sp. nov., isolated from activated sludge.</title>
        <authorList>
            <person name="Liu H."/>
        </authorList>
    </citation>
    <scope>NUCLEOTIDE SEQUENCE [LARGE SCALE GENOMIC DNA]</scope>
    <source>
        <strain evidence="14">z29</strain>
    </source>
</reference>
<feature type="domain" description="General secretion pathway GspH" evidence="12">
    <location>
        <begin position="47"/>
        <end position="160"/>
    </location>
</feature>
<evidence type="ECO:0000313" key="13">
    <source>
        <dbReference type="EMBL" id="PRH81995.1"/>
    </source>
</evidence>
<comment type="similarity">
    <text evidence="9">Belongs to the GSP H family.</text>
</comment>
<gene>
    <name evidence="13" type="ORF">C6N40_09330</name>
</gene>
<sequence>MGRRHEGFTLVELVATVAVLAVVLALALPSFRTLREQQAALAGLHGLTVALAQARMAAIQRGRPVTVCPSADGLNCRSDLVWEDGWLVYADPGRLPQPATAADILWAEQRPPGAVAIRGSIGRHRVRYQPTGFSGGNNASLRLCSRDGRLLGSVVVNIAGRTRSERLPADAAQPCPYAP</sequence>
<evidence type="ECO:0000256" key="4">
    <source>
        <dbReference type="ARBA" id="ARBA00022481"/>
    </source>
</evidence>
<dbReference type="GO" id="GO:0015628">
    <property type="term" value="P:protein secretion by the type II secretion system"/>
    <property type="evidence" value="ECO:0007669"/>
    <property type="project" value="InterPro"/>
</dbReference>
<keyword evidence="6 11" id="KW-0812">Transmembrane</keyword>
<evidence type="ECO:0000256" key="3">
    <source>
        <dbReference type="ARBA" id="ARBA00022475"/>
    </source>
</evidence>
<evidence type="ECO:0000256" key="9">
    <source>
        <dbReference type="ARBA" id="ARBA00025772"/>
    </source>
</evidence>
<dbReference type="Pfam" id="PF07963">
    <property type="entry name" value="N_methyl"/>
    <property type="match status" value="1"/>
</dbReference>
<dbReference type="EMBL" id="PVLF01000014">
    <property type="protein sequence ID" value="PRH81995.1"/>
    <property type="molecule type" value="Genomic_DNA"/>
</dbReference>
<evidence type="ECO:0000256" key="10">
    <source>
        <dbReference type="ARBA" id="ARBA00030775"/>
    </source>
</evidence>
<comment type="subcellular location">
    <subcellularLocation>
        <location evidence="1">Cell inner membrane</location>
        <topology evidence="1">Single-pass membrane protein</topology>
    </subcellularLocation>
</comment>
<dbReference type="PROSITE" id="PS00409">
    <property type="entry name" value="PROKAR_NTER_METHYL"/>
    <property type="match status" value="1"/>
</dbReference>
<evidence type="ECO:0000256" key="2">
    <source>
        <dbReference type="ARBA" id="ARBA00021549"/>
    </source>
</evidence>
<dbReference type="OrthoDB" id="2313614at2"/>
<keyword evidence="8 11" id="KW-0472">Membrane</keyword>
<dbReference type="GO" id="GO:0015627">
    <property type="term" value="C:type II protein secretion system complex"/>
    <property type="evidence" value="ECO:0007669"/>
    <property type="project" value="InterPro"/>
</dbReference>
<dbReference type="SUPFAM" id="SSF54523">
    <property type="entry name" value="Pili subunits"/>
    <property type="match status" value="1"/>
</dbReference>
<dbReference type="InterPro" id="IPR045584">
    <property type="entry name" value="Pilin-like"/>
</dbReference>